<protein>
    <submittedName>
        <fullName evidence="2">Uncharacterized protein</fullName>
    </submittedName>
</protein>
<dbReference type="EMBL" id="LSRX01000086">
    <property type="protein sequence ID" value="OLQ10033.1"/>
    <property type="molecule type" value="Genomic_DNA"/>
</dbReference>
<reference evidence="2 3" key="1">
    <citation type="submission" date="2016-02" db="EMBL/GenBank/DDBJ databases">
        <title>Genome analysis of coral dinoflagellate symbionts highlights evolutionary adaptations to a symbiotic lifestyle.</title>
        <authorList>
            <person name="Aranda M."/>
            <person name="Li Y."/>
            <person name="Liew Y.J."/>
            <person name="Baumgarten S."/>
            <person name="Simakov O."/>
            <person name="Wilson M."/>
            <person name="Piel J."/>
            <person name="Ashoor H."/>
            <person name="Bougouffa S."/>
            <person name="Bajic V.B."/>
            <person name="Ryu T."/>
            <person name="Ravasi T."/>
            <person name="Bayer T."/>
            <person name="Micklem G."/>
            <person name="Kim H."/>
            <person name="Bhak J."/>
            <person name="Lajeunesse T.C."/>
            <person name="Voolstra C.R."/>
        </authorList>
    </citation>
    <scope>NUCLEOTIDE SEQUENCE [LARGE SCALE GENOMIC DNA]</scope>
    <source>
        <strain evidence="2 3">CCMP2467</strain>
    </source>
</reference>
<comment type="caution">
    <text evidence="2">The sequence shown here is derived from an EMBL/GenBank/DDBJ whole genome shotgun (WGS) entry which is preliminary data.</text>
</comment>
<proteinExistence type="predicted"/>
<name>A0A1Q9ERH7_SYMMI</name>
<evidence type="ECO:0000313" key="3">
    <source>
        <dbReference type="Proteomes" id="UP000186817"/>
    </source>
</evidence>
<evidence type="ECO:0000256" key="1">
    <source>
        <dbReference type="SAM" id="MobiDB-lite"/>
    </source>
</evidence>
<dbReference type="OrthoDB" id="10290485at2759"/>
<accession>A0A1Q9ERH7</accession>
<evidence type="ECO:0000313" key="2">
    <source>
        <dbReference type="EMBL" id="OLQ10033.1"/>
    </source>
</evidence>
<organism evidence="2 3">
    <name type="scientific">Symbiodinium microadriaticum</name>
    <name type="common">Dinoflagellate</name>
    <name type="synonym">Zooxanthella microadriatica</name>
    <dbReference type="NCBI Taxonomy" id="2951"/>
    <lineage>
        <taxon>Eukaryota</taxon>
        <taxon>Sar</taxon>
        <taxon>Alveolata</taxon>
        <taxon>Dinophyceae</taxon>
        <taxon>Suessiales</taxon>
        <taxon>Symbiodiniaceae</taxon>
        <taxon>Symbiodinium</taxon>
    </lineage>
</organism>
<sequence>MGAELETRGGTPPGFSDLSLGDFFREAPVGKMLRLKDVGAPEVTLSIWVDRAFGGAEYGDANGNGLVVSPTRSADASVPRMRDAGAAAETRQLPAPGRLCGLYWWSRSEQKASIRSGLERFISDGFR</sequence>
<gene>
    <name evidence="2" type="ORF">AK812_SmicGene6337</name>
</gene>
<dbReference type="AlphaFoldDB" id="A0A1Q9ERH7"/>
<dbReference type="Proteomes" id="UP000186817">
    <property type="component" value="Unassembled WGS sequence"/>
</dbReference>
<feature type="region of interest" description="Disordered" evidence="1">
    <location>
        <begin position="70"/>
        <end position="89"/>
    </location>
</feature>
<keyword evidence="3" id="KW-1185">Reference proteome</keyword>